<evidence type="ECO:0000313" key="3">
    <source>
        <dbReference type="EMBL" id="AWI26356.1"/>
    </source>
</evidence>
<protein>
    <recommendedName>
        <fullName evidence="2">Peptidase M56 domain-containing protein</fullName>
    </recommendedName>
</protein>
<evidence type="ECO:0000259" key="2">
    <source>
        <dbReference type="Pfam" id="PF05569"/>
    </source>
</evidence>
<dbReference type="RefSeq" id="WP_108904134.1">
    <property type="nucleotide sequence ID" value="NZ_CP029187.1"/>
</dbReference>
<dbReference type="CDD" id="cd07341">
    <property type="entry name" value="M56_BlaR1_MecR1_like"/>
    <property type="match status" value="1"/>
</dbReference>
<feature type="transmembrane region" description="Helical" evidence="1">
    <location>
        <begin position="182"/>
        <end position="200"/>
    </location>
</feature>
<keyword evidence="1" id="KW-0472">Membrane</keyword>
<dbReference type="PANTHER" id="PTHR34978">
    <property type="entry name" value="POSSIBLE SENSOR-TRANSDUCER PROTEIN BLAR"/>
    <property type="match status" value="1"/>
</dbReference>
<dbReference type="InterPro" id="IPR008756">
    <property type="entry name" value="Peptidase_M56"/>
</dbReference>
<sequence>MDLLITYTLKSAGLLLFFSIAYHVLLRKETFFRANRFFLLSGLLVSIVLPWITYTKIVWMEAIAMPVQNTAKPMIMDSQSIVPQTHEPINWLMIIGVIYAVGALFFIGQFALDYRQLRKVLKENLIRSEGKFRIVETREDLSPFSYFNYIVYNPAHYTATESAHILEHEKTHCRQYHSIDMMFMRLLCILFWFNPIIWLYKKQLVQNLEFIADAEANRLITDRKNYQITLLKVTARENCLSFTNPFYQSLIKKRIIMLNKKQSRSSNLLKYGVAIPALLLFMLQFQVKVIAQTKQPKVMTNDPKVSKIEIHVDAASAEKDLNEMTAFFKDEFGATLQFSEYKANALKQITGLKVTLKNRYGITKKYEVSGKMPIDPFTIYVDVAPDGKEDFGFSTATKNSNGLVIHNPGREEDSIYATPIRKEAQSATDLLSENKQQRANANKQMLYIINGKDYYPDMIKDQVITTSEFIEQLSPEEGLKRYGRKGKDGVLIFHGTSAFNKKGKEEPNKISAPTTITLENGDEAVFFSKSKMKVPGAASVDFTDSNLVLIINGVRYDDANETMEGLDLRRVKSIQIVESANPDDKDNKNTKVLMQLK</sequence>
<feature type="domain" description="Peptidase M56" evidence="2">
    <location>
        <begin position="45"/>
        <end position="258"/>
    </location>
</feature>
<dbReference type="InterPro" id="IPR052173">
    <property type="entry name" value="Beta-lactam_resp_regulator"/>
</dbReference>
<feature type="transmembrane region" description="Helical" evidence="1">
    <location>
        <begin position="6"/>
        <end position="25"/>
    </location>
</feature>
<keyword evidence="1" id="KW-1133">Transmembrane helix</keyword>
<evidence type="ECO:0000256" key="1">
    <source>
        <dbReference type="SAM" id="Phobius"/>
    </source>
</evidence>
<dbReference type="AlphaFoldDB" id="A0A2S1SIX2"/>
<dbReference type="OrthoDB" id="1522859at2"/>
<dbReference type="Pfam" id="PF05569">
    <property type="entry name" value="Peptidase_M56"/>
    <property type="match status" value="1"/>
</dbReference>
<accession>A0A2S1SIX2</accession>
<feature type="transmembrane region" description="Helical" evidence="1">
    <location>
        <begin position="37"/>
        <end position="54"/>
    </location>
</feature>
<keyword evidence="4" id="KW-1185">Reference proteome</keyword>
<reference evidence="3 4" key="1">
    <citation type="submission" date="2018-05" db="EMBL/GenBank/DDBJ databases">
        <title>Genome sequencing of Flavobacterium sp. HYN0049.</title>
        <authorList>
            <person name="Yi H."/>
            <person name="Baek C."/>
        </authorList>
    </citation>
    <scope>NUCLEOTIDE SEQUENCE [LARGE SCALE GENOMIC DNA]</scope>
    <source>
        <strain evidence="3 4">HYN0049</strain>
    </source>
</reference>
<keyword evidence="1" id="KW-0812">Transmembrane</keyword>
<dbReference type="Proteomes" id="UP000244937">
    <property type="component" value="Chromosome"/>
</dbReference>
<evidence type="ECO:0000313" key="4">
    <source>
        <dbReference type="Proteomes" id="UP000244937"/>
    </source>
</evidence>
<dbReference type="KEGG" id="fpal:HYN49_10830"/>
<dbReference type="PANTHER" id="PTHR34978:SF3">
    <property type="entry name" value="SLR0241 PROTEIN"/>
    <property type="match status" value="1"/>
</dbReference>
<proteinExistence type="predicted"/>
<gene>
    <name evidence="3" type="ORF">HYN49_10830</name>
</gene>
<dbReference type="EMBL" id="CP029187">
    <property type="protein sequence ID" value="AWI26356.1"/>
    <property type="molecule type" value="Genomic_DNA"/>
</dbReference>
<feature type="transmembrane region" description="Helical" evidence="1">
    <location>
        <begin position="89"/>
        <end position="112"/>
    </location>
</feature>
<name>A0A2S1SIX2_9FLAO</name>
<organism evidence="3 4">
    <name type="scientific">Flavobacterium pallidum</name>
    <dbReference type="NCBI Taxonomy" id="2172098"/>
    <lineage>
        <taxon>Bacteria</taxon>
        <taxon>Pseudomonadati</taxon>
        <taxon>Bacteroidota</taxon>
        <taxon>Flavobacteriia</taxon>
        <taxon>Flavobacteriales</taxon>
        <taxon>Flavobacteriaceae</taxon>
        <taxon>Flavobacterium</taxon>
    </lineage>
</organism>